<dbReference type="Gene3D" id="1.20.910.10">
    <property type="entry name" value="Heme oxygenase-like"/>
    <property type="match status" value="2"/>
</dbReference>
<accession>A0A9Q1DXZ1</accession>
<name>A0A9Q1DXZ1_CONCO</name>
<gene>
    <name evidence="10" type="ORF">COCON_G00026370</name>
</gene>
<evidence type="ECO:0000256" key="6">
    <source>
        <dbReference type="ARBA" id="ARBA00022824"/>
    </source>
</evidence>
<proteinExistence type="inferred from homology"/>
<reference evidence="10" key="1">
    <citation type="journal article" date="2023" name="Science">
        <title>Genome structures resolve the early diversification of teleost fishes.</title>
        <authorList>
            <person name="Parey E."/>
            <person name="Louis A."/>
            <person name="Montfort J."/>
            <person name="Bouchez O."/>
            <person name="Roques C."/>
            <person name="Iampietro C."/>
            <person name="Lluch J."/>
            <person name="Castinel A."/>
            <person name="Donnadieu C."/>
            <person name="Desvignes T."/>
            <person name="Floi Bucao C."/>
            <person name="Jouanno E."/>
            <person name="Wen M."/>
            <person name="Mejri S."/>
            <person name="Dirks R."/>
            <person name="Jansen H."/>
            <person name="Henkel C."/>
            <person name="Chen W.J."/>
            <person name="Zahm M."/>
            <person name="Cabau C."/>
            <person name="Klopp C."/>
            <person name="Thompson A.W."/>
            <person name="Robinson-Rechavi M."/>
            <person name="Braasch I."/>
            <person name="Lecointre G."/>
            <person name="Bobe J."/>
            <person name="Postlethwait J.H."/>
            <person name="Berthelot C."/>
            <person name="Roest Crollius H."/>
            <person name="Guiguen Y."/>
        </authorList>
    </citation>
    <scope>NUCLEOTIDE SEQUENCE</scope>
    <source>
        <strain evidence="10">Concon-B</strain>
    </source>
</reference>
<dbReference type="PANTHER" id="PTHR10720">
    <property type="entry name" value="HEME OXYGENASE"/>
    <property type="match status" value="1"/>
</dbReference>
<comment type="caution">
    <text evidence="10">The sequence shown here is derived from an EMBL/GenBank/DDBJ whole genome shotgun (WGS) entry which is preliminary data.</text>
</comment>
<dbReference type="PRINTS" id="PR00088">
    <property type="entry name" value="HAEMOXYGNASE"/>
</dbReference>
<evidence type="ECO:0000313" key="11">
    <source>
        <dbReference type="Proteomes" id="UP001152803"/>
    </source>
</evidence>
<dbReference type="GO" id="GO:0020037">
    <property type="term" value="F:heme binding"/>
    <property type="evidence" value="ECO:0007669"/>
    <property type="project" value="TreeGrafter"/>
</dbReference>
<dbReference type="GO" id="GO:0046872">
    <property type="term" value="F:metal ion binding"/>
    <property type="evidence" value="ECO:0007669"/>
    <property type="project" value="UniProtKB-KW"/>
</dbReference>
<dbReference type="PANTHER" id="PTHR10720:SF1">
    <property type="entry name" value="HEME OXYGENASE 1"/>
    <property type="match status" value="1"/>
</dbReference>
<feature type="compositionally biased region" description="Basic and acidic residues" evidence="9">
    <location>
        <begin position="258"/>
        <end position="279"/>
    </location>
</feature>
<dbReference type="GO" id="GO:0005783">
    <property type="term" value="C:endoplasmic reticulum"/>
    <property type="evidence" value="ECO:0007669"/>
    <property type="project" value="UniProtKB-SubCell"/>
</dbReference>
<dbReference type="GO" id="GO:0006788">
    <property type="term" value="P:heme oxidation"/>
    <property type="evidence" value="ECO:0007669"/>
    <property type="project" value="InterPro"/>
</dbReference>
<comment type="subcellular location">
    <subcellularLocation>
        <location evidence="1">Endoplasmic reticulum</location>
    </subcellularLocation>
</comment>
<dbReference type="InterPro" id="IPR016084">
    <property type="entry name" value="Haem_Oase-like_multi-hlx"/>
</dbReference>
<keyword evidence="5" id="KW-0479">Metal-binding</keyword>
<evidence type="ECO:0000256" key="5">
    <source>
        <dbReference type="ARBA" id="ARBA00022723"/>
    </source>
</evidence>
<dbReference type="OrthoDB" id="652091at2759"/>
<evidence type="ECO:0000256" key="4">
    <source>
        <dbReference type="ARBA" id="ARBA00022617"/>
    </source>
</evidence>
<keyword evidence="7" id="KW-0560">Oxidoreductase</keyword>
<dbReference type="GO" id="GO:0004392">
    <property type="term" value="F:heme oxygenase (decyclizing) activity"/>
    <property type="evidence" value="ECO:0007669"/>
    <property type="project" value="UniProtKB-EC"/>
</dbReference>
<evidence type="ECO:0000313" key="10">
    <source>
        <dbReference type="EMBL" id="KAJ8283787.1"/>
    </source>
</evidence>
<feature type="region of interest" description="Disordered" evidence="9">
    <location>
        <begin position="258"/>
        <end position="288"/>
    </location>
</feature>
<dbReference type="PROSITE" id="PS00593">
    <property type="entry name" value="HEME_OXYGENASE"/>
    <property type="match status" value="2"/>
</dbReference>
<dbReference type="InterPro" id="IPR002051">
    <property type="entry name" value="Haem_Oase"/>
</dbReference>
<evidence type="ECO:0000256" key="7">
    <source>
        <dbReference type="ARBA" id="ARBA00023002"/>
    </source>
</evidence>
<dbReference type="Proteomes" id="UP001152803">
    <property type="component" value="Unassembled WGS sequence"/>
</dbReference>
<keyword evidence="4" id="KW-0349">Heme</keyword>
<evidence type="ECO:0000256" key="2">
    <source>
        <dbReference type="ARBA" id="ARBA00006134"/>
    </source>
</evidence>
<keyword evidence="6" id="KW-0256">Endoplasmic reticulum</keyword>
<dbReference type="GO" id="GO:0042167">
    <property type="term" value="P:heme catabolic process"/>
    <property type="evidence" value="ECO:0007669"/>
    <property type="project" value="TreeGrafter"/>
</dbReference>
<dbReference type="FunFam" id="1.20.910.10:FF:000001">
    <property type="entry name" value="Heme oxygenase 1"/>
    <property type="match status" value="2"/>
</dbReference>
<dbReference type="EC" id="1.14.14.18" evidence="3"/>
<comment type="similarity">
    <text evidence="2">Belongs to the heme oxygenase family.</text>
</comment>
<dbReference type="Pfam" id="PF01126">
    <property type="entry name" value="Heme_oxygenase"/>
    <property type="match status" value="2"/>
</dbReference>
<dbReference type="GO" id="GO:0006979">
    <property type="term" value="P:response to oxidative stress"/>
    <property type="evidence" value="ECO:0007669"/>
    <property type="project" value="TreeGrafter"/>
</dbReference>
<keyword evidence="11" id="KW-1185">Reference proteome</keyword>
<evidence type="ECO:0000256" key="3">
    <source>
        <dbReference type="ARBA" id="ARBA00012360"/>
    </source>
</evidence>
<dbReference type="AlphaFoldDB" id="A0A9Q1DXZ1"/>
<dbReference type="CDD" id="cd19165">
    <property type="entry name" value="HemeO"/>
    <property type="match status" value="2"/>
</dbReference>
<dbReference type="InterPro" id="IPR018207">
    <property type="entry name" value="Haem_oxygenase_CS"/>
</dbReference>
<protein>
    <recommendedName>
        <fullName evidence="3">heme oxygenase (biliverdin-producing)</fullName>
        <ecNumber evidence="3">1.14.14.18</ecNumber>
    </recommendedName>
</protein>
<evidence type="ECO:0000256" key="1">
    <source>
        <dbReference type="ARBA" id="ARBA00004240"/>
    </source>
</evidence>
<dbReference type="EMBL" id="JAFJMO010000002">
    <property type="protein sequence ID" value="KAJ8283787.1"/>
    <property type="molecule type" value="Genomic_DNA"/>
</dbReference>
<evidence type="ECO:0000256" key="9">
    <source>
        <dbReference type="SAM" id="MobiDB-lite"/>
    </source>
</evidence>
<evidence type="ECO:0000256" key="8">
    <source>
        <dbReference type="ARBA" id="ARBA00023004"/>
    </source>
</evidence>
<dbReference type="InterPro" id="IPR016053">
    <property type="entry name" value="Haem_Oase-like"/>
</dbReference>
<organism evidence="10 11">
    <name type="scientific">Conger conger</name>
    <name type="common">Conger eel</name>
    <name type="synonym">Muraena conger</name>
    <dbReference type="NCBI Taxonomy" id="82655"/>
    <lineage>
        <taxon>Eukaryota</taxon>
        <taxon>Metazoa</taxon>
        <taxon>Chordata</taxon>
        <taxon>Craniata</taxon>
        <taxon>Vertebrata</taxon>
        <taxon>Euteleostomi</taxon>
        <taxon>Actinopterygii</taxon>
        <taxon>Neopterygii</taxon>
        <taxon>Teleostei</taxon>
        <taxon>Anguilliformes</taxon>
        <taxon>Congridae</taxon>
        <taxon>Conger</taxon>
    </lineage>
</organism>
<sequence length="548" mass="62510">MQKQQVTEMENDKKNKTVDMHSTDCDLSEQIKSVTKDSHVRAENTELMLSYQRGQISLQQYQLLLCSLYEIYRALEEELDTNASHPGVAPIYFPQELARLESLEKDLEYFYGQNWRERVIVPAATHRYAQRLRKVGKENPHFLVAHAYTRYLGDLSGGQILGRITQKSLGLRSGEGLSFFSFPGVTSPNLFKQLYRSRMNSIELNEEEREGVLKEAVIAFECNIEVFDDLQRMLLRNGVTEKETDVRHRQVSDIKIRQANEVETEKHTQAEKVQSKDSDLSEQIKSVTKDSHVRAENTELMLSYQRGNISLQQYKLLLCSLYEIYRALEEELDTNASHPGVAPIYFPQELARLESLEKDLEYFYGPNWRERVIVPAATHRYAQRLRKVGKENPHFLVAHAYTRYLGDLSGGQILGRITQKSLGLRSGEGLSFFSFPGVTSPNLFKQLYRSRMNSIELNEEEREGVLKEAVIAFECNIEVFDDIQSILIVTEDANTQHRQATHNGYISHGDAALAKTLPVSLLSASPLLRLLLGVCVALATVGVGMYTF</sequence>
<dbReference type="SUPFAM" id="SSF48613">
    <property type="entry name" value="Heme oxygenase-like"/>
    <property type="match status" value="2"/>
</dbReference>
<keyword evidence="8" id="KW-0408">Iron</keyword>